<dbReference type="RefSeq" id="XP_008074681.1">
    <property type="nucleotide sequence ID" value="XM_008076490.1"/>
</dbReference>
<dbReference type="Proteomes" id="UP000011081">
    <property type="component" value="Unassembled WGS sequence"/>
</dbReference>
<evidence type="ECO:0000256" key="1">
    <source>
        <dbReference type="SAM" id="Phobius"/>
    </source>
</evidence>
<organism evidence="2 3">
    <name type="scientific">Vavraia culicis (isolate floridensis)</name>
    <name type="common">Microsporidian parasite</name>
    <dbReference type="NCBI Taxonomy" id="948595"/>
    <lineage>
        <taxon>Eukaryota</taxon>
        <taxon>Fungi</taxon>
        <taxon>Fungi incertae sedis</taxon>
        <taxon>Microsporidia</taxon>
        <taxon>Pleistophoridae</taxon>
        <taxon>Vavraia</taxon>
    </lineage>
</organism>
<dbReference type="HOGENOM" id="CLU_1176128_0_0_1"/>
<keyword evidence="3" id="KW-1185">Reference proteome</keyword>
<dbReference type="VEuPathDB" id="MicrosporidiaDB:VCUG_01664"/>
<proteinExistence type="predicted"/>
<feature type="transmembrane region" description="Helical" evidence="1">
    <location>
        <begin position="145"/>
        <end position="161"/>
    </location>
</feature>
<sequence>MMRKESEVMRRKSFIKMGERYGDSRYMGYYHRECSSNRVYGENEHGSNFHAMAGFFASNNYEMRSKTKKSGCYGRNEGVYRVPRISNCPGYVRSHDKSYIPFNVTNSAFKNSSTKLNLPYTFFTLTNTSLQHRILTKLFTSPPQIFFQFTPFVLVIATIYIRRHSYHTGMYNNFMNFFFIGCCIAKKIWNDKVCRVESWMRIEERSALECHFCNNVDYDFIVSEKEFGWWMVMLCN</sequence>
<evidence type="ECO:0000313" key="3">
    <source>
        <dbReference type="Proteomes" id="UP000011081"/>
    </source>
</evidence>
<dbReference type="AlphaFoldDB" id="L2GUP1"/>
<dbReference type="InParanoid" id="L2GUP1"/>
<dbReference type="EMBL" id="GL877431">
    <property type="protein sequence ID" value="ELA46820.1"/>
    <property type="molecule type" value="Genomic_DNA"/>
</dbReference>
<dbReference type="OMA" id="CIAKKIW"/>
<protein>
    <submittedName>
        <fullName evidence="2">Uncharacterized protein</fullName>
    </submittedName>
</protein>
<keyword evidence="1" id="KW-1133">Transmembrane helix</keyword>
<dbReference type="OrthoDB" id="10341455at2759"/>
<name>L2GUP1_VAVCU</name>
<gene>
    <name evidence="2" type="ORF">VCUG_01664</name>
</gene>
<dbReference type="GeneID" id="19879538"/>
<reference evidence="3" key="1">
    <citation type="submission" date="2011-03" db="EMBL/GenBank/DDBJ databases">
        <title>The genome sequence of Vavraia culicis strain floridensis.</title>
        <authorList>
            <consortium name="The Broad Institute Genome Sequencing Platform"/>
            <person name="Cuomo C."/>
            <person name="Becnel J."/>
            <person name="Sanscrainte N."/>
            <person name="Young S.K."/>
            <person name="Zeng Q."/>
            <person name="Gargeya S."/>
            <person name="Fitzgerald M."/>
            <person name="Haas B."/>
            <person name="Abouelleil A."/>
            <person name="Alvarado L."/>
            <person name="Arachchi H.M."/>
            <person name="Berlin A."/>
            <person name="Chapman S.B."/>
            <person name="Gearin G."/>
            <person name="Goldberg J."/>
            <person name="Griggs A."/>
            <person name="Gujja S."/>
            <person name="Hansen M."/>
            <person name="Heiman D."/>
            <person name="Howarth C."/>
            <person name="Larimer J."/>
            <person name="Lui A."/>
            <person name="MacDonald P.J.P."/>
            <person name="McCowen C."/>
            <person name="Montmayeur A."/>
            <person name="Murphy C."/>
            <person name="Neiman D."/>
            <person name="Pearson M."/>
            <person name="Priest M."/>
            <person name="Roberts A."/>
            <person name="Saif S."/>
            <person name="Shea T."/>
            <person name="Sisk P."/>
            <person name="Stolte C."/>
            <person name="Sykes S."/>
            <person name="Wortman J."/>
            <person name="Nusbaum C."/>
            <person name="Birren B."/>
        </authorList>
    </citation>
    <scope>NUCLEOTIDE SEQUENCE [LARGE SCALE GENOMIC DNA]</scope>
    <source>
        <strain evidence="3">floridensis</strain>
    </source>
</reference>
<keyword evidence="1" id="KW-0812">Transmembrane</keyword>
<evidence type="ECO:0000313" key="2">
    <source>
        <dbReference type="EMBL" id="ELA46820.1"/>
    </source>
</evidence>
<dbReference type="Gene3D" id="1.10.472.10">
    <property type="entry name" value="Cyclin-like"/>
    <property type="match status" value="1"/>
</dbReference>
<keyword evidence="1" id="KW-0472">Membrane</keyword>
<accession>L2GUP1</accession>